<organism evidence="2 3">
    <name type="scientific">Myxococcus xanthus</name>
    <dbReference type="NCBI Taxonomy" id="34"/>
    <lineage>
        <taxon>Bacteria</taxon>
        <taxon>Pseudomonadati</taxon>
        <taxon>Myxococcota</taxon>
        <taxon>Myxococcia</taxon>
        <taxon>Myxococcales</taxon>
        <taxon>Cystobacterineae</taxon>
        <taxon>Myxococcaceae</taxon>
        <taxon>Myxococcus</taxon>
    </lineage>
</organism>
<evidence type="ECO:0000256" key="1">
    <source>
        <dbReference type="SAM" id="MobiDB-lite"/>
    </source>
</evidence>
<reference evidence="2 3" key="1">
    <citation type="submission" date="2020-05" db="EMBL/GenBank/DDBJ databases">
        <authorList>
            <person name="Whitworth D."/>
        </authorList>
    </citation>
    <scope>NUCLEOTIDE SEQUENCE [LARGE SCALE GENOMIC DNA]</scope>
    <source>
        <strain evidence="2 3">AM005</strain>
    </source>
</reference>
<dbReference type="EMBL" id="JABFNT010000031">
    <property type="protein sequence ID" value="NOJ79016.1"/>
    <property type="molecule type" value="Genomic_DNA"/>
</dbReference>
<dbReference type="Gene3D" id="3.40.50.300">
    <property type="entry name" value="P-loop containing nucleotide triphosphate hydrolases"/>
    <property type="match status" value="1"/>
</dbReference>
<dbReference type="SUPFAM" id="SSF52540">
    <property type="entry name" value="P-loop containing nucleoside triphosphate hydrolases"/>
    <property type="match status" value="1"/>
</dbReference>
<comment type="caution">
    <text evidence="2">The sequence shown here is derived from an EMBL/GenBank/DDBJ whole genome shotgun (WGS) entry which is preliminary data.</text>
</comment>
<sequence>MRRASREGLGRPLHTKGGGHSVTLRGSPARPHWPCCAPRRPMKLTRLEVHHYRNVIPGTSLVFSPSYNLVLGENGTGRTTLLELISTVLGSDFSGLIHEPFALEYDLAFPGMKLHVFVRNEENAPAPDTEAPPRKGSALMPLRTPALDSSLHPRIEVDVQFHSPSARLVMRADAAGMDCKVDGEAVWSRSMHWSLLDRSVWTLLFMTAQYIDAEMKERLKELLRRTFLLAPQRFDEALGMFERIGAIRYAMEVRDGEVFPLGLMALPTWMPGWLREQMEQPSVTDVLELTHDAREGSFLAKFVALAGFEAGRFRVEVLEKRSFENGGRVGFGGFGFEFTRRDGRVLNHEALGFGQKRLLSLLYYLDVNEDFAIADELGNGLHPRWVEASMREMGARQVFLTSQNPLLFEHTLFPSAEALRASLLLCGNTREDGPERIAWKNPTHEVAGRLFDAHGLGAHPLAELLRQQGLW</sequence>
<dbReference type="InterPro" id="IPR027417">
    <property type="entry name" value="P-loop_NTPase"/>
</dbReference>
<protein>
    <submittedName>
        <fullName evidence="2">AAA family ATPase</fullName>
    </submittedName>
</protein>
<proteinExistence type="predicted"/>
<gene>
    <name evidence="2" type="ORF">HNV28_11805</name>
</gene>
<feature type="region of interest" description="Disordered" evidence="1">
    <location>
        <begin position="1"/>
        <end position="30"/>
    </location>
</feature>
<evidence type="ECO:0000313" key="3">
    <source>
        <dbReference type="Proteomes" id="UP000533080"/>
    </source>
</evidence>
<evidence type="ECO:0000313" key="2">
    <source>
        <dbReference type="EMBL" id="NOJ79016.1"/>
    </source>
</evidence>
<dbReference type="AlphaFoldDB" id="A0A7Y4MQL8"/>
<accession>A0A7Y4MQL8</accession>
<dbReference type="Proteomes" id="UP000533080">
    <property type="component" value="Unassembled WGS sequence"/>
</dbReference>
<name>A0A7Y4MQL8_MYXXA</name>